<evidence type="ECO:0000313" key="4">
    <source>
        <dbReference type="EMBL" id="MCE4557788.1"/>
    </source>
</evidence>
<reference evidence="4 5" key="1">
    <citation type="submission" date="2021-12" db="EMBL/GenBank/DDBJ databases">
        <title>Genome seq of P8.</title>
        <authorList>
            <person name="Seo T."/>
        </authorList>
    </citation>
    <scope>NUCLEOTIDE SEQUENCE [LARGE SCALE GENOMIC DNA]</scope>
    <source>
        <strain evidence="4 5">P8</strain>
    </source>
</reference>
<dbReference type="InterPro" id="IPR000160">
    <property type="entry name" value="GGDEF_dom"/>
</dbReference>
<dbReference type="EMBL" id="JAJTWU010000012">
    <property type="protein sequence ID" value="MCE4557788.1"/>
    <property type="molecule type" value="Genomic_DNA"/>
</dbReference>
<organism evidence="4 5">
    <name type="scientific">Pelomonas cellulosilytica</name>
    <dbReference type="NCBI Taxonomy" id="2906762"/>
    <lineage>
        <taxon>Bacteria</taxon>
        <taxon>Pseudomonadati</taxon>
        <taxon>Pseudomonadota</taxon>
        <taxon>Betaproteobacteria</taxon>
        <taxon>Burkholderiales</taxon>
        <taxon>Sphaerotilaceae</taxon>
        <taxon>Roseateles</taxon>
    </lineage>
</organism>
<dbReference type="InterPro" id="IPR043128">
    <property type="entry name" value="Rev_trsase/Diguanyl_cyclase"/>
</dbReference>
<sequence length="245" mass="26652">MEHRLPASTLIDVQTLDLDQALQLLQQAGAPLPDEARYSAPWLQAVIDALCDLSSKDALTGLVNRRSFEMALARETDRVARAGEPALLLMLDIDHFKAVNDTYGHAAGDRVIRAVADTIAQTVRPMDVAARVGGEEFAVILPSCASHVGLAVAERLRERVAALGVEVAPGQMIRVTMSLGGAFAPQWVRSSPLLWTERADRQLYRAKAEGRNRACLEPQVDSLVSAEEKGMLFASMNLDTQQDLP</sequence>
<dbReference type="SUPFAM" id="SSF55073">
    <property type="entry name" value="Nucleotide cyclase"/>
    <property type="match status" value="1"/>
</dbReference>
<dbReference type="SMART" id="SM00267">
    <property type="entry name" value="GGDEF"/>
    <property type="match status" value="1"/>
</dbReference>
<dbReference type="InterPro" id="IPR029787">
    <property type="entry name" value="Nucleotide_cyclase"/>
</dbReference>
<evidence type="ECO:0000256" key="2">
    <source>
        <dbReference type="ARBA" id="ARBA00034247"/>
    </source>
</evidence>
<dbReference type="PANTHER" id="PTHR45138:SF9">
    <property type="entry name" value="DIGUANYLATE CYCLASE DGCM-RELATED"/>
    <property type="match status" value="1"/>
</dbReference>
<dbReference type="Gene3D" id="3.30.70.270">
    <property type="match status" value="1"/>
</dbReference>
<feature type="domain" description="GGDEF" evidence="3">
    <location>
        <begin position="84"/>
        <end position="219"/>
    </location>
</feature>
<evidence type="ECO:0000313" key="5">
    <source>
        <dbReference type="Proteomes" id="UP001200741"/>
    </source>
</evidence>
<dbReference type="EC" id="2.7.7.65" evidence="1"/>
<dbReference type="RefSeq" id="WP_233375166.1">
    <property type="nucleotide sequence ID" value="NZ_JAJTWU010000012.1"/>
</dbReference>
<dbReference type="Pfam" id="PF00990">
    <property type="entry name" value="GGDEF"/>
    <property type="match status" value="1"/>
</dbReference>
<dbReference type="CDD" id="cd01949">
    <property type="entry name" value="GGDEF"/>
    <property type="match status" value="1"/>
</dbReference>
<dbReference type="NCBIfam" id="TIGR00254">
    <property type="entry name" value="GGDEF"/>
    <property type="match status" value="1"/>
</dbReference>
<keyword evidence="5" id="KW-1185">Reference proteome</keyword>
<comment type="caution">
    <text evidence="4">The sequence shown here is derived from an EMBL/GenBank/DDBJ whole genome shotgun (WGS) entry which is preliminary data.</text>
</comment>
<dbReference type="PROSITE" id="PS50887">
    <property type="entry name" value="GGDEF"/>
    <property type="match status" value="1"/>
</dbReference>
<evidence type="ECO:0000259" key="3">
    <source>
        <dbReference type="PROSITE" id="PS50887"/>
    </source>
</evidence>
<dbReference type="Proteomes" id="UP001200741">
    <property type="component" value="Unassembled WGS sequence"/>
</dbReference>
<name>A0ABS8Y3R7_9BURK</name>
<accession>A0ABS8Y3R7</accession>
<protein>
    <recommendedName>
        <fullName evidence="1">diguanylate cyclase</fullName>
        <ecNumber evidence="1">2.7.7.65</ecNumber>
    </recommendedName>
</protein>
<proteinExistence type="predicted"/>
<dbReference type="InterPro" id="IPR050469">
    <property type="entry name" value="Diguanylate_Cyclase"/>
</dbReference>
<evidence type="ECO:0000256" key="1">
    <source>
        <dbReference type="ARBA" id="ARBA00012528"/>
    </source>
</evidence>
<comment type="catalytic activity">
    <reaction evidence="2">
        <text>2 GTP = 3',3'-c-di-GMP + 2 diphosphate</text>
        <dbReference type="Rhea" id="RHEA:24898"/>
        <dbReference type="ChEBI" id="CHEBI:33019"/>
        <dbReference type="ChEBI" id="CHEBI:37565"/>
        <dbReference type="ChEBI" id="CHEBI:58805"/>
        <dbReference type="EC" id="2.7.7.65"/>
    </reaction>
</comment>
<dbReference type="PANTHER" id="PTHR45138">
    <property type="entry name" value="REGULATORY COMPONENTS OF SENSORY TRANSDUCTION SYSTEM"/>
    <property type="match status" value="1"/>
</dbReference>
<gene>
    <name evidence="4" type="ORF">LXT13_25690</name>
</gene>